<keyword evidence="5" id="KW-1185">Reference proteome</keyword>
<dbReference type="EMBL" id="FQVB01000055">
    <property type="protein sequence ID" value="SHG26701.1"/>
    <property type="molecule type" value="Genomic_DNA"/>
</dbReference>
<evidence type="ECO:0000256" key="1">
    <source>
        <dbReference type="ARBA" id="ARBA00010541"/>
    </source>
</evidence>
<name>A0A1M5IEM0_9BACT</name>
<accession>A0A1M5IEM0</accession>
<dbReference type="SUPFAM" id="SSF50494">
    <property type="entry name" value="Trypsin-like serine proteases"/>
    <property type="match status" value="1"/>
</dbReference>
<sequence length="271" mass="29217">MMGLAGSQGNGRKPLYKLIFLIALGGVLLLNPAAGRADLPDTVERIRPSIVAVGTYQAMRRPPSVFLGTGFVVADGRHVVTNAHVIPDKLDKRHRERLAVFVGRGRRVQVRGVTEAARDDVHDLVVLRMEGGDPLPALALSDARVREGQEVAFTGFPIGMVLGLYPVTHRGIVSAVSPMAIPTHSGRNLDPDMVQRLKNAFDVYQLDATAYPGNSGSPLYDPRTGRVIGVINKVLLTHGKEKVLERPSGITFAVPAQHVRALLRKAGLAAR</sequence>
<dbReference type="Gene3D" id="2.40.10.10">
    <property type="entry name" value="Trypsin-like serine proteases"/>
    <property type="match status" value="2"/>
</dbReference>
<dbReference type="PANTHER" id="PTHR43343">
    <property type="entry name" value="PEPTIDASE S12"/>
    <property type="match status" value="1"/>
</dbReference>
<gene>
    <name evidence="4" type="ORF">SAMN02745206_03585</name>
</gene>
<comment type="similarity">
    <text evidence="1">Belongs to the peptidase S1C family.</text>
</comment>
<keyword evidence="3" id="KW-0378">Hydrolase</keyword>
<keyword evidence="2" id="KW-0645">Protease</keyword>
<evidence type="ECO:0000256" key="2">
    <source>
        <dbReference type="ARBA" id="ARBA00022670"/>
    </source>
</evidence>
<dbReference type="GO" id="GO:0008233">
    <property type="term" value="F:peptidase activity"/>
    <property type="evidence" value="ECO:0007669"/>
    <property type="project" value="UniProtKB-KW"/>
</dbReference>
<dbReference type="GO" id="GO:0006508">
    <property type="term" value="P:proteolysis"/>
    <property type="evidence" value="ECO:0007669"/>
    <property type="project" value="UniProtKB-KW"/>
</dbReference>
<dbReference type="STRING" id="1121391.SAMN02745206_03585"/>
<dbReference type="AlphaFoldDB" id="A0A1M5IEM0"/>
<dbReference type="InterPro" id="IPR051201">
    <property type="entry name" value="Chloro_Bact_Ser_Proteases"/>
</dbReference>
<proteinExistence type="inferred from homology"/>
<dbReference type="Proteomes" id="UP000184076">
    <property type="component" value="Unassembled WGS sequence"/>
</dbReference>
<dbReference type="InterPro" id="IPR043504">
    <property type="entry name" value="Peptidase_S1_PA_chymotrypsin"/>
</dbReference>
<evidence type="ECO:0000256" key="3">
    <source>
        <dbReference type="ARBA" id="ARBA00022801"/>
    </source>
</evidence>
<reference evidence="5" key="1">
    <citation type="submission" date="2016-11" db="EMBL/GenBank/DDBJ databases">
        <authorList>
            <person name="Varghese N."/>
            <person name="Submissions S."/>
        </authorList>
    </citation>
    <scope>NUCLEOTIDE SEQUENCE [LARGE SCALE GENOMIC DNA]</scope>
    <source>
        <strain evidence="5">DSM 9756</strain>
    </source>
</reference>
<evidence type="ECO:0000313" key="5">
    <source>
        <dbReference type="Proteomes" id="UP000184076"/>
    </source>
</evidence>
<evidence type="ECO:0000313" key="4">
    <source>
        <dbReference type="EMBL" id="SHG26701.1"/>
    </source>
</evidence>
<protein>
    <submittedName>
        <fullName evidence="4">Trypsin-like peptidase domain-containing protein</fullName>
    </submittedName>
</protein>
<dbReference type="PANTHER" id="PTHR43343:SF3">
    <property type="entry name" value="PROTEASE DO-LIKE 8, CHLOROPLASTIC"/>
    <property type="match status" value="1"/>
</dbReference>
<dbReference type="Pfam" id="PF13365">
    <property type="entry name" value="Trypsin_2"/>
    <property type="match status" value="1"/>
</dbReference>
<dbReference type="InterPro" id="IPR009003">
    <property type="entry name" value="Peptidase_S1_PA"/>
</dbReference>
<organism evidence="4 5">
    <name type="scientific">Desulfacinum infernum DSM 9756</name>
    <dbReference type="NCBI Taxonomy" id="1121391"/>
    <lineage>
        <taxon>Bacteria</taxon>
        <taxon>Pseudomonadati</taxon>
        <taxon>Thermodesulfobacteriota</taxon>
        <taxon>Syntrophobacteria</taxon>
        <taxon>Syntrophobacterales</taxon>
        <taxon>Syntrophobacteraceae</taxon>
        <taxon>Desulfacinum</taxon>
    </lineage>
</organism>